<accession>A0AAV3Y200</accession>
<evidence type="ECO:0000313" key="2">
    <source>
        <dbReference type="EMBL" id="GFN77119.1"/>
    </source>
</evidence>
<evidence type="ECO:0000259" key="1">
    <source>
        <dbReference type="Pfam" id="PF00144"/>
    </source>
</evidence>
<dbReference type="Pfam" id="PF00144">
    <property type="entry name" value="Beta-lactamase"/>
    <property type="match status" value="1"/>
</dbReference>
<comment type="caution">
    <text evidence="2">The sequence shown here is derived from an EMBL/GenBank/DDBJ whole genome shotgun (WGS) entry which is preliminary data.</text>
</comment>
<dbReference type="AlphaFoldDB" id="A0AAV3Y200"/>
<dbReference type="Proteomes" id="UP000735302">
    <property type="component" value="Unassembled WGS sequence"/>
</dbReference>
<feature type="domain" description="Beta-lactamase-related" evidence="1">
    <location>
        <begin position="80"/>
        <end position="282"/>
    </location>
</feature>
<protein>
    <submittedName>
        <fullName evidence="2">Cubico group peptidase, beta-lactamase class c family</fullName>
    </submittedName>
</protein>
<dbReference type="Gene3D" id="3.40.710.10">
    <property type="entry name" value="DD-peptidase/beta-lactamase superfamily"/>
    <property type="match status" value="1"/>
</dbReference>
<dbReference type="PANTHER" id="PTHR46825:SF9">
    <property type="entry name" value="BETA-LACTAMASE-RELATED DOMAIN-CONTAINING PROTEIN"/>
    <property type="match status" value="1"/>
</dbReference>
<proteinExistence type="predicted"/>
<name>A0AAV3Y200_9GAST</name>
<keyword evidence="3" id="KW-1185">Reference proteome</keyword>
<sequence length="712" mass="81829">MPNWSKCFVYGGVWRTVAVDGSRSTGTSINRYKLVRKSDTRAGDIDSAGLETGAVFGKDGLLSYIKPWREETVDERLWLITVDQLLRHSCGWDVDHGPLYDPLLNKLYLERGHEIPDIARQIGEAHPLRPVTLISYVMSQPLAFAPGTRTAYSNMAYLVLGRVVEVASQMEYSDFLKKYILEPCGMWNTRLEPVPGHTDQGGDGGDLEQPLYRAVDPVSADSTLGWFSTVYDLMRFARCTFETGRMLNDRHLELLLARRGSHSPDLEQRGESWYAAGFRTNSHGVVWQDGDTHADDLILYHDLRQPAELQRRRARSYQGRRPGSTRNWQRDEAAVAELEIKRAEGRERLPESWVVLLHGKSINHIRHYTRDLMAFLDTSEDSLPKENLFLYDLSDMHRHPSWEPDRAWSWGQAAAPSGDGILTTKRPAPAITVRYRIDEHHMSAYISALKQEGFDVHWFTSYPTEQHTSFLVMGRRVVRPERAQYDFVFKHGLDYRRLLKDKLWLERGGYNLTQLHSYTSRPHGAKIVKRSKWVQENNPSFAALFRYEAYPQGTQMKYGTGHLPEPYQKLVQMYHEKEFFPVSQTVTWSKGLKNEEFAFVFVKRSHAREGRTEFQQQYDLSPRDLAMATARSTKANLRMAYLNSYNGAGGRVRFSAVFTNSTKAKGLLEMDQPQGKASEITISNMMMGLAPKFMVPYRDGGDLRFAIYYEEF</sequence>
<evidence type="ECO:0000313" key="3">
    <source>
        <dbReference type="Proteomes" id="UP000735302"/>
    </source>
</evidence>
<dbReference type="InterPro" id="IPR050491">
    <property type="entry name" value="AmpC-like"/>
</dbReference>
<organism evidence="2 3">
    <name type="scientific">Plakobranchus ocellatus</name>
    <dbReference type="NCBI Taxonomy" id="259542"/>
    <lineage>
        <taxon>Eukaryota</taxon>
        <taxon>Metazoa</taxon>
        <taxon>Spiralia</taxon>
        <taxon>Lophotrochozoa</taxon>
        <taxon>Mollusca</taxon>
        <taxon>Gastropoda</taxon>
        <taxon>Heterobranchia</taxon>
        <taxon>Euthyneura</taxon>
        <taxon>Panpulmonata</taxon>
        <taxon>Sacoglossa</taxon>
        <taxon>Placobranchoidea</taxon>
        <taxon>Plakobranchidae</taxon>
        <taxon>Plakobranchus</taxon>
    </lineage>
</organism>
<dbReference type="InterPro" id="IPR012338">
    <property type="entry name" value="Beta-lactam/transpept-like"/>
</dbReference>
<reference evidence="2 3" key="1">
    <citation type="journal article" date="2021" name="Elife">
        <title>Chloroplast acquisition without the gene transfer in kleptoplastic sea slugs, Plakobranchus ocellatus.</title>
        <authorList>
            <person name="Maeda T."/>
            <person name="Takahashi S."/>
            <person name="Yoshida T."/>
            <person name="Shimamura S."/>
            <person name="Takaki Y."/>
            <person name="Nagai Y."/>
            <person name="Toyoda A."/>
            <person name="Suzuki Y."/>
            <person name="Arimoto A."/>
            <person name="Ishii H."/>
            <person name="Satoh N."/>
            <person name="Nishiyama T."/>
            <person name="Hasebe M."/>
            <person name="Maruyama T."/>
            <person name="Minagawa J."/>
            <person name="Obokata J."/>
            <person name="Shigenobu S."/>
        </authorList>
    </citation>
    <scope>NUCLEOTIDE SEQUENCE [LARGE SCALE GENOMIC DNA]</scope>
</reference>
<gene>
    <name evidence="2" type="ORF">PoB_000362500</name>
</gene>
<dbReference type="EMBL" id="BLXT01000438">
    <property type="protein sequence ID" value="GFN77119.1"/>
    <property type="molecule type" value="Genomic_DNA"/>
</dbReference>
<dbReference type="PANTHER" id="PTHR46825">
    <property type="entry name" value="D-ALANYL-D-ALANINE-CARBOXYPEPTIDASE/ENDOPEPTIDASE AMPH"/>
    <property type="match status" value="1"/>
</dbReference>
<dbReference type="SUPFAM" id="SSF56601">
    <property type="entry name" value="beta-lactamase/transpeptidase-like"/>
    <property type="match status" value="1"/>
</dbReference>
<dbReference type="InterPro" id="IPR001466">
    <property type="entry name" value="Beta-lactam-related"/>
</dbReference>